<dbReference type="InterPro" id="IPR018228">
    <property type="entry name" value="DNase_TatD-rel_CS"/>
</dbReference>
<sequence length="279" mass="31136">MNQTHSAPTLIDTHLHLDFDAFDDDREAVIERALAAGVQRMITIGINRETCRRAVALAEQYAPVYAAVGIHPNDATEWDSETERELRELARHPKVVAIGEIGLDYYWERVPHDVQGRVFRAQLALASELGLPVIIHDRDAHADVLNILREWVESGRAPTPPGVLHCFSGDQTMAEEALALGFYLGVDGPVTFKNARALQALVAQLPLDRLLIETDAPFLTPHPYRGKRNEPAYVRFVAEKIAELQNCTFETVAHQTTRNAETLFARLSEAAPPTYTSRL</sequence>
<keyword evidence="2" id="KW-0378">Hydrolase</keyword>
<feature type="binding site" evidence="3">
    <location>
        <position position="165"/>
    </location>
    <ligand>
        <name>a divalent metal cation</name>
        <dbReference type="ChEBI" id="CHEBI:60240"/>
        <label>2</label>
    </ligand>
</feature>
<dbReference type="Gene3D" id="3.20.20.140">
    <property type="entry name" value="Metal-dependent hydrolases"/>
    <property type="match status" value="1"/>
</dbReference>
<dbReference type="EMBL" id="BBZA01000062">
    <property type="protein sequence ID" value="GAP62519.1"/>
    <property type="molecule type" value="Genomic_DNA"/>
</dbReference>
<reference evidence="5" key="2">
    <citation type="submission" date="2015-08" db="EMBL/GenBank/DDBJ databases">
        <title>Draft Genome Sequence of a Heterotrophic Facultative Anaerobic Bacterium Ardenticatena maritima Strain 110S.</title>
        <authorList>
            <person name="Kawaichi S."/>
            <person name="Yoshida T."/>
            <person name="Sako Y."/>
            <person name="Nakamura R."/>
        </authorList>
    </citation>
    <scope>NUCLEOTIDE SEQUENCE [LARGE SCALE GENOMIC DNA]</scope>
    <source>
        <strain evidence="5">110S</strain>
    </source>
</reference>
<feature type="binding site" evidence="3">
    <location>
        <position position="136"/>
    </location>
    <ligand>
        <name>a divalent metal cation</name>
        <dbReference type="ChEBI" id="CHEBI:60240"/>
        <label>2</label>
    </ligand>
</feature>
<dbReference type="Pfam" id="PF01026">
    <property type="entry name" value="TatD_DNase"/>
    <property type="match status" value="1"/>
</dbReference>
<dbReference type="InterPro" id="IPR032466">
    <property type="entry name" value="Metal_Hydrolase"/>
</dbReference>
<reference evidence="4 5" key="1">
    <citation type="journal article" date="2015" name="Genome Announc.">
        <title>Draft Genome Sequence of a Heterotrophic Facultative Anaerobic Thermophilic Bacterium, Ardenticatena maritima Strain 110ST.</title>
        <authorList>
            <person name="Kawaichi S."/>
            <person name="Yoshida T."/>
            <person name="Sako Y."/>
            <person name="Nakamura R."/>
        </authorList>
    </citation>
    <scope>NUCLEOTIDE SEQUENCE [LARGE SCALE GENOMIC DNA]</scope>
    <source>
        <strain evidence="4 5">110S</strain>
    </source>
</reference>
<gene>
    <name evidence="4" type="primary">tatD</name>
    <name evidence="4" type="ORF">ARMA_0942</name>
</gene>
<dbReference type="InterPro" id="IPR001130">
    <property type="entry name" value="TatD-like"/>
</dbReference>
<dbReference type="GO" id="GO:0046872">
    <property type="term" value="F:metal ion binding"/>
    <property type="evidence" value="ECO:0007669"/>
    <property type="project" value="UniProtKB-KW"/>
</dbReference>
<dbReference type="InParanoid" id="A0A0M8K8A8"/>
<dbReference type="PROSITE" id="PS01091">
    <property type="entry name" value="TATD_3"/>
    <property type="match status" value="1"/>
</dbReference>
<dbReference type="InterPro" id="IPR015991">
    <property type="entry name" value="TatD/YcfH-like"/>
</dbReference>
<dbReference type="PIRSF" id="PIRSF005902">
    <property type="entry name" value="DNase_TatD"/>
    <property type="match status" value="1"/>
</dbReference>
<dbReference type="CDD" id="cd01310">
    <property type="entry name" value="TatD_DNAse"/>
    <property type="match status" value="1"/>
</dbReference>
<comment type="caution">
    <text evidence="4">The sequence shown here is derived from an EMBL/GenBank/DDBJ whole genome shotgun (WGS) entry which is preliminary data.</text>
</comment>
<dbReference type="GO" id="GO:0004536">
    <property type="term" value="F:DNA nuclease activity"/>
    <property type="evidence" value="ECO:0007669"/>
    <property type="project" value="InterPro"/>
</dbReference>
<protein>
    <submittedName>
        <fullName evidence="4">TatD DNase family protein</fullName>
    </submittedName>
</protein>
<dbReference type="PROSITE" id="PS01137">
    <property type="entry name" value="TATD_1"/>
    <property type="match status" value="1"/>
</dbReference>
<dbReference type="AlphaFoldDB" id="A0A0M8K8A8"/>
<feature type="binding site" evidence="3">
    <location>
        <position position="16"/>
    </location>
    <ligand>
        <name>a divalent metal cation</name>
        <dbReference type="ChEBI" id="CHEBI:60240"/>
        <label>1</label>
    </ligand>
</feature>
<dbReference type="PANTHER" id="PTHR46124">
    <property type="entry name" value="D-AMINOACYL-TRNA DEACYLASE"/>
    <property type="match status" value="1"/>
</dbReference>
<feature type="binding site" evidence="3">
    <location>
        <position position="14"/>
    </location>
    <ligand>
        <name>a divalent metal cation</name>
        <dbReference type="ChEBI" id="CHEBI:60240"/>
        <label>1</label>
    </ligand>
</feature>
<keyword evidence="5" id="KW-1185">Reference proteome</keyword>
<dbReference type="Proteomes" id="UP000037784">
    <property type="component" value="Unassembled WGS sequence"/>
</dbReference>
<dbReference type="GO" id="GO:0016788">
    <property type="term" value="F:hydrolase activity, acting on ester bonds"/>
    <property type="evidence" value="ECO:0007669"/>
    <property type="project" value="InterPro"/>
</dbReference>
<dbReference type="GO" id="GO:0005829">
    <property type="term" value="C:cytosol"/>
    <property type="evidence" value="ECO:0007669"/>
    <property type="project" value="TreeGrafter"/>
</dbReference>
<evidence type="ECO:0000256" key="1">
    <source>
        <dbReference type="ARBA" id="ARBA00022723"/>
    </source>
</evidence>
<dbReference type="SUPFAM" id="SSF51556">
    <property type="entry name" value="Metallo-dependent hydrolases"/>
    <property type="match status" value="1"/>
</dbReference>
<dbReference type="STRING" id="872965.SE16_06835"/>
<dbReference type="NCBIfam" id="TIGR00010">
    <property type="entry name" value="YchF/TatD family DNA exonuclease"/>
    <property type="match status" value="1"/>
</dbReference>
<evidence type="ECO:0000313" key="5">
    <source>
        <dbReference type="Proteomes" id="UP000037784"/>
    </source>
</evidence>
<dbReference type="PANTHER" id="PTHR46124:SF2">
    <property type="entry name" value="D-AMINOACYL-TRNA DEACYLASE"/>
    <property type="match status" value="1"/>
</dbReference>
<dbReference type="RefSeq" id="WP_235472337.1">
    <property type="nucleotide sequence ID" value="NZ_BBZA01000062.1"/>
</dbReference>
<accession>A0A0M8K8A8</accession>
<evidence type="ECO:0000313" key="4">
    <source>
        <dbReference type="EMBL" id="GAP62519.1"/>
    </source>
</evidence>
<keyword evidence="1 3" id="KW-0479">Metal-binding</keyword>
<name>A0A0M8K8A8_9CHLR</name>
<proteinExistence type="predicted"/>
<dbReference type="FunFam" id="3.20.20.140:FF:000005">
    <property type="entry name" value="TatD family hydrolase"/>
    <property type="match status" value="1"/>
</dbReference>
<feature type="binding site" evidence="3">
    <location>
        <position position="100"/>
    </location>
    <ligand>
        <name>a divalent metal cation</name>
        <dbReference type="ChEBI" id="CHEBI:60240"/>
        <label>1</label>
    </ligand>
</feature>
<evidence type="ECO:0000256" key="3">
    <source>
        <dbReference type="PIRSR" id="PIRSR005902-1"/>
    </source>
</evidence>
<evidence type="ECO:0000256" key="2">
    <source>
        <dbReference type="ARBA" id="ARBA00022801"/>
    </source>
</evidence>
<dbReference type="FunCoup" id="A0A0M8K8A8">
    <property type="interactions" value="423"/>
</dbReference>
<organism evidence="4 5">
    <name type="scientific">Ardenticatena maritima</name>
    <dbReference type="NCBI Taxonomy" id="872965"/>
    <lineage>
        <taxon>Bacteria</taxon>
        <taxon>Bacillati</taxon>
        <taxon>Chloroflexota</taxon>
        <taxon>Ardenticatenia</taxon>
        <taxon>Ardenticatenales</taxon>
        <taxon>Ardenticatenaceae</taxon>
        <taxon>Ardenticatena</taxon>
    </lineage>
</organism>
<feature type="binding site" evidence="3">
    <location>
        <position position="215"/>
    </location>
    <ligand>
        <name>a divalent metal cation</name>
        <dbReference type="ChEBI" id="CHEBI:60240"/>
        <label>1</label>
    </ligand>
</feature>